<dbReference type="EnsemblProtists" id="Phyra87649">
    <property type="protein sequence ID" value="Phyra87649"/>
    <property type="gene ID" value="Phyra87649"/>
</dbReference>
<reference evidence="1" key="2">
    <citation type="submission" date="2015-06" db="UniProtKB">
        <authorList>
            <consortium name="EnsemblProtists"/>
        </authorList>
    </citation>
    <scope>IDENTIFICATION</scope>
    <source>
        <strain evidence="1">Pr102</strain>
    </source>
</reference>
<reference evidence="2" key="1">
    <citation type="journal article" date="2006" name="Science">
        <title>Phytophthora genome sequences uncover evolutionary origins and mechanisms of pathogenesis.</title>
        <authorList>
            <person name="Tyler B.M."/>
            <person name="Tripathy S."/>
            <person name="Zhang X."/>
            <person name="Dehal P."/>
            <person name="Jiang R.H."/>
            <person name="Aerts A."/>
            <person name="Arredondo F.D."/>
            <person name="Baxter L."/>
            <person name="Bensasson D."/>
            <person name="Beynon J.L."/>
            <person name="Chapman J."/>
            <person name="Damasceno C.M."/>
            <person name="Dorrance A.E."/>
            <person name="Dou D."/>
            <person name="Dickerman A.W."/>
            <person name="Dubchak I.L."/>
            <person name="Garbelotto M."/>
            <person name="Gijzen M."/>
            <person name="Gordon S.G."/>
            <person name="Govers F."/>
            <person name="Grunwald N.J."/>
            <person name="Huang W."/>
            <person name="Ivors K.L."/>
            <person name="Jones R.W."/>
            <person name="Kamoun S."/>
            <person name="Krampis K."/>
            <person name="Lamour K.H."/>
            <person name="Lee M.K."/>
            <person name="McDonald W.H."/>
            <person name="Medina M."/>
            <person name="Meijer H.J."/>
            <person name="Nordberg E.K."/>
            <person name="Maclean D.J."/>
            <person name="Ospina-Giraldo M.D."/>
            <person name="Morris P.F."/>
            <person name="Phuntumart V."/>
            <person name="Putnam N.H."/>
            <person name="Rash S."/>
            <person name="Rose J.K."/>
            <person name="Sakihama Y."/>
            <person name="Salamov A.A."/>
            <person name="Savidor A."/>
            <person name="Scheuring C.F."/>
            <person name="Smith B.M."/>
            <person name="Sobral B.W."/>
            <person name="Terry A."/>
            <person name="Torto-Alalibo T.A."/>
            <person name="Win J."/>
            <person name="Xu Z."/>
            <person name="Zhang H."/>
            <person name="Grigoriev I.V."/>
            <person name="Rokhsar D.S."/>
            <person name="Boore J.L."/>
        </authorList>
    </citation>
    <scope>NUCLEOTIDE SEQUENCE [LARGE SCALE GENOMIC DNA]</scope>
    <source>
        <strain evidence="2">Pr102</strain>
    </source>
</reference>
<dbReference type="Proteomes" id="UP000005238">
    <property type="component" value="Unassembled WGS sequence"/>
</dbReference>
<proteinExistence type="predicted"/>
<dbReference type="EMBL" id="DS568174">
    <property type="status" value="NOT_ANNOTATED_CDS"/>
    <property type="molecule type" value="Genomic_DNA"/>
</dbReference>
<organism evidence="1 2">
    <name type="scientific">Phytophthora ramorum</name>
    <name type="common">Sudden oak death agent</name>
    <dbReference type="NCBI Taxonomy" id="164328"/>
    <lineage>
        <taxon>Eukaryota</taxon>
        <taxon>Sar</taxon>
        <taxon>Stramenopiles</taxon>
        <taxon>Oomycota</taxon>
        <taxon>Peronosporomycetes</taxon>
        <taxon>Peronosporales</taxon>
        <taxon>Peronosporaceae</taxon>
        <taxon>Phytophthora</taxon>
    </lineage>
</organism>
<dbReference type="HOGENOM" id="CLU_1253496_0_0_1"/>
<name>H3H9U8_PHYRM</name>
<dbReference type="AlphaFoldDB" id="H3H9U8"/>
<evidence type="ECO:0000313" key="2">
    <source>
        <dbReference type="Proteomes" id="UP000005238"/>
    </source>
</evidence>
<accession>H3H9U8</accession>
<dbReference type="VEuPathDB" id="FungiDB:KRP23_53"/>
<sequence length="221" mass="23309">MHCVTVSTNVTLVDSVSSRSVEVEVSHVVRSIPDPRSLVSAAMLEPVVVESTEDEAALVSMGALDVFGESLDSAAVWAEYWSVMVALRGVDLSRAVHGAVLSGLPLKVGVRGGGRLVELASLHTSPSDLLDGAEDGECTLEVHPTKSFAGIFNGSVVFAFHSKVAPLGTLEVAIPLRIDWRAKVVEKPTNATVNATGFLGPFELQSVVFENDTLELSPTSV</sequence>
<keyword evidence="2" id="KW-1185">Reference proteome</keyword>
<evidence type="ECO:0000313" key="1">
    <source>
        <dbReference type="EnsemblProtists" id="Phyra87649"/>
    </source>
</evidence>
<dbReference type="OMA" id="WHVVRCI"/>
<dbReference type="InParanoid" id="H3H9U8"/>
<protein>
    <submittedName>
        <fullName evidence="1">Uncharacterized protein</fullName>
    </submittedName>
</protein>